<protein>
    <recommendedName>
        <fullName evidence="3">Integral membrane protein</fullName>
    </recommendedName>
</protein>
<reference evidence="2" key="1">
    <citation type="journal article" date="2014" name="Genome Announc.">
        <title>Draft Genome Sequence of Mycobacterium triplex DSM 44626.</title>
        <authorList>
            <person name="Sassi M."/>
            <person name="Croce O."/>
            <person name="Robert C."/>
            <person name="Raoult D."/>
            <person name="Drancourt M."/>
        </authorList>
    </citation>
    <scope>NUCLEOTIDE SEQUENCE [LARGE SCALE GENOMIC DNA]</scope>
    <source>
        <strain evidence="2">DSM 44626</strain>
    </source>
</reference>
<gene>
    <name evidence="2" type="ORF">BN973_05886</name>
</gene>
<keyword evidence="1" id="KW-0472">Membrane</keyword>
<dbReference type="Proteomes" id="UP000028880">
    <property type="component" value="Unassembled WGS sequence"/>
</dbReference>
<proteinExistence type="predicted"/>
<dbReference type="EMBL" id="HG964447">
    <property type="protein sequence ID" value="CDO91477.1"/>
    <property type="molecule type" value="Genomic_DNA"/>
</dbReference>
<reference evidence="2" key="2">
    <citation type="submission" date="2014-04" db="EMBL/GenBank/DDBJ databases">
        <authorList>
            <person name="Xu Y.W."/>
            <person name="Yang Q."/>
        </authorList>
    </citation>
    <scope>NUCLEOTIDE SEQUENCE</scope>
    <source>
        <strain evidence="2">DSM 44626</strain>
    </source>
</reference>
<dbReference type="OrthoDB" id="4749253at2"/>
<sequence length="99" mass="10262">MPLWLAIGASMIGIAYWFVVLRTAAVLPLKIRRISLLAAQEIAALVGLLSVFGAWGGPGAAGPLKISVAWDQALGGLVMLVTCAAVAIPISQALHTESR</sequence>
<evidence type="ECO:0000256" key="1">
    <source>
        <dbReference type="SAM" id="Phobius"/>
    </source>
</evidence>
<accession>A0A024K7B5</accession>
<feature type="transmembrane region" description="Helical" evidence="1">
    <location>
        <begin position="6"/>
        <end position="27"/>
    </location>
</feature>
<dbReference type="AlphaFoldDB" id="A0A024K7B5"/>
<dbReference type="HOGENOM" id="CLU_2317283_0_0_11"/>
<organism evidence="2">
    <name type="scientific">Mycobacterium triplex</name>
    <dbReference type="NCBI Taxonomy" id="47839"/>
    <lineage>
        <taxon>Bacteria</taxon>
        <taxon>Bacillati</taxon>
        <taxon>Actinomycetota</taxon>
        <taxon>Actinomycetes</taxon>
        <taxon>Mycobacteriales</taxon>
        <taxon>Mycobacteriaceae</taxon>
        <taxon>Mycobacterium</taxon>
        <taxon>Mycobacterium simiae complex</taxon>
    </lineage>
</organism>
<evidence type="ECO:0008006" key="3">
    <source>
        <dbReference type="Google" id="ProtNLM"/>
    </source>
</evidence>
<feature type="transmembrane region" description="Helical" evidence="1">
    <location>
        <begin position="75"/>
        <end position="94"/>
    </location>
</feature>
<dbReference type="RefSeq" id="WP_036473777.1">
    <property type="nucleotide sequence ID" value="NZ_HG964447.1"/>
</dbReference>
<feature type="transmembrane region" description="Helical" evidence="1">
    <location>
        <begin position="34"/>
        <end position="55"/>
    </location>
</feature>
<evidence type="ECO:0000313" key="2">
    <source>
        <dbReference type="EMBL" id="CDO91477.1"/>
    </source>
</evidence>
<name>A0A024K7B5_9MYCO</name>
<keyword evidence="1" id="KW-0812">Transmembrane</keyword>
<keyword evidence="1" id="KW-1133">Transmembrane helix</keyword>